<evidence type="ECO:0000313" key="6">
    <source>
        <dbReference type="Proteomes" id="UP000245647"/>
    </source>
</evidence>
<organism evidence="5 6">
    <name type="scientific">Pararcticibacter amylolyticus</name>
    <dbReference type="NCBI Taxonomy" id="2173175"/>
    <lineage>
        <taxon>Bacteria</taxon>
        <taxon>Pseudomonadati</taxon>
        <taxon>Bacteroidota</taxon>
        <taxon>Sphingobacteriia</taxon>
        <taxon>Sphingobacteriales</taxon>
        <taxon>Sphingobacteriaceae</taxon>
        <taxon>Pararcticibacter</taxon>
    </lineage>
</organism>
<keyword evidence="2" id="KW-0813">Transport</keyword>
<dbReference type="PANTHER" id="PTHR30069">
    <property type="entry name" value="TONB-DEPENDENT OUTER MEMBRANE RECEPTOR"/>
    <property type="match status" value="1"/>
</dbReference>
<keyword evidence="6" id="KW-1185">Reference proteome</keyword>
<feature type="chain" id="PRO_5015707036" evidence="3">
    <location>
        <begin position="35"/>
        <end position="1087"/>
    </location>
</feature>
<dbReference type="EMBL" id="QEAS01000012">
    <property type="protein sequence ID" value="PWG79709.1"/>
    <property type="molecule type" value="Genomic_DNA"/>
</dbReference>
<keyword evidence="2" id="KW-0998">Cell outer membrane</keyword>
<dbReference type="PROSITE" id="PS52016">
    <property type="entry name" value="TONB_DEPENDENT_REC_3"/>
    <property type="match status" value="1"/>
</dbReference>
<comment type="caution">
    <text evidence="5">The sequence shown here is derived from an EMBL/GenBank/DDBJ whole genome shotgun (WGS) entry which is preliminary data.</text>
</comment>
<dbReference type="InterPro" id="IPR037066">
    <property type="entry name" value="Plug_dom_sf"/>
</dbReference>
<protein>
    <submittedName>
        <fullName evidence="5">SusC/RagA family TonB-linked outer membrane protein</fullName>
    </submittedName>
</protein>
<dbReference type="InterPro" id="IPR012910">
    <property type="entry name" value="Plug_dom"/>
</dbReference>
<dbReference type="Pfam" id="PF13715">
    <property type="entry name" value="CarbopepD_reg_2"/>
    <property type="match status" value="1"/>
</dbReference>
<dbReference type="NCBIfam" id="TIGR04056">
    <property type="entry name" value="OMP_RagA_SusC"/>
    <property type="match status" value="1"/>
</dbReference>
<evidence type="ECO:0000256" key="3">
    <source>
        <dbReference type="SAM" id="SignalP"/>
    </source>
</evidence>
<dbReference type="InterPro" id="IPR023996">
    <property type="entry name" value="TonB-dep_OMP_SusC/RagA"/>
</dbReference>
<dbReference type="SUPFAM" id="SSF49464">
    <property type="entry name" value="Carboxypeptidase regulatory domain-like"/>
    <property type="match status" value="1"/>
</dbReference>
<feature type="domain" description="TonB-dependent receptor plug" evidence="4">
    <location>
        <begin position="140"/>
        <end position="252"/>
    </location>
</feature>
<comment type="subcellular location">
    <subcellularLocation>
        <location evidence="2">Cell outer membrane</location>
        <topology evidence="2">Multi-pass membrane protein</topology>
    </subcellularLocation>
</comment>
<dbReference type="AlphaFoldDB" id="A0A2U2PF05"/>
<evidence type="ECO:0000256" key="2">
    <source>
        <dbReference type="PROSITE-ProRule" id="PRU01360"/>
    </source>
</evidence>
<dbReference type="Proteomes" id="UP000245647">
    <property type="component" value="Unassembled WGS sequence"/>
</dbReference>
<name>A0A2U2PF05_9SPHI</name>
<dbReference type="GO" id="GO:0044718">
    <property type="term" value="P:siderophore transmembrane transport"/>
    <property type="evidence" value="ECO:0007669"/>
    <property type="project" value="TreeGrafter"/>
</dbReference>
<dbReference type="InterPro" id="IPR039426">
    <property type="entry name" value="TonB-dep_rcpt-like"/>
</dbReference>
<dbReference type="PANTHER" id="PTHR30069:SF29">
    <property type="entry name" value="HEMOGLOBIN AND HEMOGLOBIN-HAPTOGLOBIN-BINDING PROTEIN 1-RELATED"/>
    <property type="match status" value="1"/>
</dbReference>
<keyword evidence="2" id="KW-0812">Transmembrane</keyword>
<dbReference type="SUPFAM" id="SSF56935">
    <property type="entry name" value="Porins"/>
    <property type="match status" value="1"/>
</dbReference>
<dbReference type="Pfam" id="PF07715">
    <property type="entry name" value="Plug"/>
    <property type="match status" value="1"/>
</dbReference>
<evidence type="ECO:0000256" key="1">
    <source>
        <dbReference type="ARBA" id="ARBA00022729"/>
    </source>
</evidence>
<dbReference type="NCBIfam" id="TIGR04057">
    <property type="entry name" value="SusC_RagA_signa"/>
    <property type="match status" value="1"/>
</dbReference>
<dbReference type="OrthoDB" id="9768177at2"/>
<evidence type="ECO:0000259" key="4">
    <source>
        <dbReference type="Pfam" id="PF07715"/>
    </source>
</evidence>
<dbReference type="Gene3D" id="2.60.40.1120">
    <property type="entry name" value="Carboxypeptidase-like, regulatory domain"/>
    <property type="match status" value="1"/>
</dbReference>
<dbReference type="InterPro" id="IPR008969">
    <property type="entry name" value="CarboxyPept-like_regulatory"/>
</dbReference>
<dbReference type="RefSeq" id="WP_109416607.1">
    <property type="nucleotide sequence ID" value="NZ_QEAS01000012.1"/>
</dbReference>
<keyword evidence="2" id="KW-0472">Membrane</keyword>
<dbReference type="InterPro" id="IPR023997">
    <property type="entry name" value="TonB-dep_OMP_SusC/RagA_CS"/>
</dbReference>
<proteinExistence type="inferred from homology"/>
<accession>A0A2U2PF05</accession>
<keyword evidence="2" id="KW-1134">Transmembrane beta strand</keyword>
<feature type="signal peptide" evidence="3">
    <location>
        <begin position="1"/>
        <end position="34"/>
    </location>
</feature>
<keyword evidence="1 3" id="KW-0732">Signal</keyword>
<gene>
    <name evidence="5" type="ORF">DDR33_14900</name>
</gene>
<sequence>MKKQLQTQFFKTIGFRLVCCGVLLSGFAPGTSYGAANDRTTLGTMKRVNVTGTVTDTKGEPLPGVSIKIKGTNSGTSTDVNGVFRLNLPTGNEVLVVTYLGFKSQEVVANGRTKIDIKMLEDSKALDEVVVVGYGVQKKAHLTGSVVDIKAAEVADLPVTNIGVALSGRLQGVGVSGGNSRPGSKASLTIRNPIVGAQQSPLYVIDGVIQMDGQNQPDASLFNNLDPAEIESISVLKDASAAVYGVRGAAGVVLVTTKKGKAGKPRISYNGSVAISDEAYRTKMMSAYEFAQYFNVMNGPNGSNKTAAVSGDTYRNFVFSQDELDAFKSLNYDWLDGAWSSSYNTRHNLSVSGGAEKATYFGSIGYTKQNGNLGTLDYDRWNFRAGTDVEVASNLKVSLQVSGNNDNQVKTFNKVSGEGVEDDYKNLLLTPRYIPTYINGLPVKLPGTNNDLSRYHFYELQRLGNLAETDGKFFTVNLSAEYKVPFVKGLNAKASYSRNNGGSRGSQVGTKYDVYQFTGLGEHRHIYDGATEYTTVSVSNGNRLYFSNLNTSNTQMNFILNYDRQFGKHNISGLFTVERGDADSKQEDVWRNDPIQATNGQFNTAFGTYEGRTLRSESGSLGYIARVNYRYAEKYLFEFLFRTDASTKFAPENYWGKFYSGSLGWVISEEDFFKIDAINFLKLRYATGLLGSDTFQAWAWKQRYTLEEGKGAVFGGNNNSTNSIKMGVTPNRGASWTQEFKNNIGIDARFLNERLSTTIEGYYNYGSDLLIQRVGSVPVTVGGSVASENYGKANSFGYEIEIGWNSKVGKDFNYGISARFNWADNKVVKGDYNSVDILYPWKERPGKSSDVGQWGYDYLGMFRSQEEIQAYYDTYHPTSIFGQTIRTVADLKQGMLYYRDVRGPLQADGTFAAPDGIIDENDQVQLKKRANNHYGFGTTLKAGYKGFSFDCVIAGSFGGWSERSERKKLNNDISRVFTSLPEIWGDVYDPELNPSGSMPNPEWDKMYDKSSKFWEVNAFRMRIASINMGYSLPKKITDKMKISNARLYLSGVNPFNLYNPFGYKDPSIAWDAYPALKTYSFGLNLTL</sequence>
<comment type="similarity">
    <text evidence="2">Belongs to the TonB-dependent receptor family.</text>
</comment>
<dbReference type="GO" id="GO:0015344">
    <property type="term" value="F:siderophore uptake transmembrane transporter activity"/>
    <property type="evidence" value="ECO:0007669"/>
    <property type="project" value="TreeGrafter"/>
</dbReference>
<evidence type="ECO:0000313" key="5">
    <source>
        <dbReference type="EMBL" id="PWG79709.1"/>
    </source>
</evidence>
<dbReference type="Gene3D" id="2.170.130.10">
    <property type="entry name" value="TonB-dependent receptor, plug domain"/>
    <property type="match status" value="1"/>
</dbReference>
<dbReference type="GO" id="GO:0009279">
    <property type="term" value="C:cell outer membrane"/>
    <property type="evidence" value="ECO:0007669"/>
    <property type="project" value="UniProtKB-SubCell"/>
</dbReference>
<reference evidence="5 6" key="1">
    <citation type="submission" date="2018-04" db="EMBL/GenBank/DDBJ databases">
        <title>Pedobacter chongqingensis sp. nov., isolated from a rottenly hemp rope.</title>
        <authorList>
            <person name="Cai Y."/>
        </authorList>
    </citation>
    <scope>NUCLEOTIDE SEQUENCE [LARGE SCALE GENOMIC DNA]</scope>
    <source>
        <strain evidence="5 6">FJ4-8</strain>
    </source>
</reference>